<organism evidence="1 2">
    <name type="scientific">Paraburkholderia tuberum</name>
    <dbReference type="NCBI Taxonomy" id="157910"/>
    <lineage>
        <taxon>Bacteria</taxon>
        <taxon>Pseudomonadati</taxon>
        <taxon>Pseudomonadota</taxon>
        <taxon>Betaproteobacteria</taxon>
        <taxon>Burkholderiales</taxon>
        <taxon>Burkholderiaceae</taxon>
        <taxon>Paraburkholderia</taxon>
    </lineage>
</organism>
<dbReference type="RefSeq" id="WP_090803696.1">
    <property type="nucleotide sequence ID" value="NZ_FNKX01000001.1"/>
</dbReference>
<reference evidence="2" key="1">
    <citation type="submission" date="2016-10" db="EMBL/GenBank/DDBJ databases">
        <authorList>
            <person name="Varghese N."/>
            <person name="Submissions S."/>
        </authorList>
    </citation>
    <scope>NUCLEOTIDE SEQUENCE [LARGE SCALE GENOMIC DNA]</scope>
    <source>
        <strain evidence="2">DUS833</strain>
    </source>
</reference>
<evidence type="ECO:0000313" key="2">
    <source>
        <dbReference type="Proteomes" id="UP000199365"/>
    </source>
</evidence>
<dbReference type="AlphaFoldDB" id="A0A1H1FRM5"/>
<evidence type="ECO:0000313" key="1">
    <source>
        <dbReference type="EMBL" id="SDR03652.1"/>
    </source>
</evidence>
<gene>
    <name evidence="1" type="ORF">SAMN05445850_2541</name>
</gene>
<evidence type="ECO:0008006" key="3">
    <source>
        <dbReference type="Google" id="ProtNLM"/>
    </source>
</evidence>
<proteinExistence type="predicted"/>
<dbReference type="Proteomes" id="UP000199365">
    <property type="component" value="Unassembled WGS sequence"/>
</dbReference>
<dbReference type="EMBL" id="FNKX01000001">
    <property type="protein sequence ID" value="SDR03652.1"/>
    <property type="molecule type" value="Genomic_DNA"/>
</dbReference>
<name>A0A1H1FRM5_9BURK</name>
<protein>
    <recommendedName>
        <fullName evidence="3">AP2 domain-containing protein</fullName>
    </recommendedName>
</protein>
<accession>A0A1H1FRM5</accession>
<keyword evidence="2" id="KW-1185">Reference proteome</keyword>
<sequence>MAFQETKGNKTVEACVQAAPGGMFKGYVRITVKRGTQILRHVVGRDAGRPVKTEAEAMGLAEEAAKRELAR</sequence>